<feature type="compositionally biased region" description="Basic and acidic residues" evidence="1">
    <location>
        <begin position="548"/>
        <end position="560"/>
    </location>
</feature>
<dbReference type="GO" id="GO:1990841">
    <property type="term" value="F:promoter-specific chromatin binding"/>
    <property type="evidence" value="ECO:0007669"/>
    <property type="project" value="TreeGrafter"/>
</dbReference>
<organism evidence="3">
    <name type="scientific">Clastoptera arizonana</name>
    <name type="common">Arizona spittle bug</name>
    <dbReference type="NCBI Taxonomy" id="38151"/>
    <lineage>
        <taxon>Eukaryota</taxon>
        <taxon>Metazoa</taxon>
        <taxon>Ecdysozoa</taxon>
        <taxon>Arthropoda</taxon>
        <taxon>Hexapoda</taxon>
        <taxon>Insecta</taxon>
        <taxon>Pterygota</taxon>
        <taxon>Neoptera</taxon>
        <taxon>Paraneoptera</taxon>
        <taxon>Hemiptera</taxon>
        <taxon>Auchenorrhyncha</taxon>
        <taxon>Cercopoidea</taxon>
        <taxon>Clastopteridae</taxon>
        <taxon>Clastoptera</taxon>
    </lineage>
</organism>
<feature type="region of interest" description="Disordered" evidence="1">
    <location>
        <begin position="775"/>
        <end position="813"/>
    </location>
</feature>
<dbReference type="GO" id="GO:0000122">
    <property type="term" value="P:negative regulation of transcription by RNA polymerase II"/>
    <property type="evidence" value="ECO:0007669"/>
    <property type="project" value="TreeGrafter"/>
</dbReference>
<feature type="non-terminal residue" evidence="3">
    <location>
        <position position="1"/>
    </location>
</feature>
<dbReference type="EMBL" id="GEDC01019535">
    <property type="protein sequence ID" value="JAS17763.1"/>
    <property type="molecule type" value="Transcribed_RNA"/>
</dbReference>
<dbReference type="Gene3D" id="3.10.20.90">
    <property type="entry name" value="Phosphatidylinositol 3-kinase Catalytic Subunit, Chain A, domain 1"/>
    <property type="match status" value="1"/>
</dbReference>
<dbReference type="PANTHER" id="PTHR10825:SF29">
    <property type="entry name" value="POLYCOMB GROUP RING FINGER PROTEIN 1"/>
    <property type="match status" value="1"/>
</dbReference>
<feature type="compositionally biased region" description="Basic and acidic residues" evidence="1">
    <location>
        <begin position="652"/>
        <end position="669"/>
    </location>
</feature>
<protein>
    <recommendedName>
        <fullName evidence="2">RAWUL domain-containing protein</fullName>
    </recommendedName>
</protein>
<feature type="region of interest" description="Disordered" evidence="1">
    <location>
        <begin position="437"/>
        <end position="573"/>
    </location>
</feature>
<proteinExistence type="predicted"/>
<dbReference type="AlphaFoldDB" id="A0A1B6CX30"/>
<dbReference type="Pfam" id="PF16207">
    <property type="entry name" value="RAWUL"/>
    <property type="match status" value="1"/>
</dbReference>
<sequence>TDMILQKLVYKMVPGLYTKELQRRKSFYSSNEKQSLDPDSLEVFQEYKLDQEFFTPEDSISLSLEYFDSNLKSDPEADVDTKEGKTQAPHRRYLMCPAAVTMNHLKKFVSMKYGLTKDQRVDIIYEDECLPENFSLIDVAYTFTYKRVTPMRFYYRIFERSKLPSPALKHRITAHVLPTTYQQEAEVLPPPVDVPKQGQGGQIMDGSIQGKRKIKDSKEPCEAAIEEPSSKKAKTCEDVSNGCDVITLDDEEAEECNNGGEVRVNGEEKVLNGGVEEKVVNGGVEDGVDTEDFILQDQQVDVSDDLDDDDEDRLRICEEDLSVDEKTVDDVQSQESEPVKNVEEEKVEEEKVEEIPKYNELKIRKKNKKAKHHHHHKHKRDYATAATILPSSDTKKDIMKLKVKLTAIKDESSKHYYIDNNYSPPRHTKHKSYVICDDNETNSNHSQENQDEDSQMTDGDSGSSLKGGSSEENTSKTDTSKHNGKSEDEKNKTSESAANKERLLQMRAVRHKTVPKTKETPHTVEEHTRPKPQILVPPSSITVSKITAAEKRKMDEEKLNAKNNNNDNESKRPSLEIMLVNAPNSIKNSETKASDSDKVAHKTIRNHLPTIPLVRIMKTTAPAPAPHQRGPTTTTAASKTINNNTKMVPKPTEIKQKHRDSTLENKTNSEKLQSFVQSNEKKTGQDDFGALDLSGKSSRNSQSPSSSSSEKSIPNQNVINMAQSLVSRQLNNANRHPARRASSNSPSETRGSPDASRLAMWNLMTLSDTAVHLRDMKDGKPQTPPAGAQKKPNHYPTSQSPSRSSPTQLKIPVPNLTLNNKNLLNKTRVAGNDIRNRLAGLQNRPVSVLKPGTNHDSMSPVRSLPVFPSKPSPSSAVAKKQAGINGRSLNIPPPPPAIPISSILKMENMTRKYDIEKVAATLPIKAAVDAYRSVK</sequence>
<feature type="compositionally biased region" description="Basic and acidic residues" evidence="1">
    <location>
        <begin position="516"/>
        <end position="529"/>
    </location>
</feature>
<feature type="compositionally biased region" description="Low complexity" evidence="1">
    <location>
        <begin position="458"/>
        <end position="470"/>
    </location>
</feature>
<feature type="compositionally biased region" description="Basic and acidic residues" evidence="1">
    <location>
        <begin position="473"/>
        <end position="504"/>
    </location>
</feature>
<dbReference type="CDD" id="cd17082">
    <property type="entry name" value="RAWUL_PCGF2_like"/>
    <property type="match status" value="1"/>
</dbReference>
<gene>
    <name evidence="3" type="ORF">g.3056</name>
</gene>
<reference evidence="3" key="1">
    <citation type="submission" date="2015-12" db="EMBL/GenBank/DDBJ databases">
        <title>De novo transcriptome assembly of four potential Pierce s Disease insect vectors from Arizona vineyards.</title>
        <authorList>
            <person name="Tassone E.E."/>
        </authorList>
    </citation>
    <scope>NUCLEOTIDE SEQUENCE</scope>
</reference>
<feature type="compositionally biased region" description="Low complexity" evidence="1">
    <location>
        <begin position="694"/>
        <end position="712"/>
    </location>
</feature>
<feature type="compositionally biased region" description="Low complexity" evidence="1">
    <location>
        <begin position="796"/>
        <end position="808"/>
    </location>
</feature>
<feature type="region of interest" description="Disordered" evidence="1">
    <location>
        <begin position="621"/>
        <end position="715"/>
    </location>
</feature>
<evidence type="ECO:0000313" key="3">
    <source>
        <dbReference type="EMBL" id="JAS17763.1"/>
    </source>
</evidence>
<feature type="domain" description="RAWUL" evidence="2">
    <location>
        <begin position="92"/>
        <end position="156"/>
    </location>
</feature>
<feature type="compositionally biased region" description="Polar residues" evidence="1">
    <location>
        <begin position="741"/>
        <end position="750"/>
    </location>
</feature>
<feature type="region of interest" description="Disordered" evidence="1">
    <location>
        <begin position="327"/>
        <end position="388"/>
    </location>
</feature>
<feature type="region of interest" description="Disordered" evidence="1">
    <location>
        <begin position="732"/>
        <end position="754"/>
    </location>
</feature>
<feature type="compositionally biased region" description="Basic residues" evidence="1">
    <location>
        <begin position="363"/>
        <end position="380"/>
    </location>
</feature>
<dbReference type="InterPro" id="IPR032443">
    <property type="entry name" value="RAWUL"/>
</dbReference>
<evidence type="ECO:0000259" key="2">
    <source>
        <dbReference type="Pfam" id="PF16207"/>
    </source>
</evidence>
<feature type="compositionally biased region" description="Polar residues" evidence="1">
    <location>
        <begin position="630"/>
        <end position="646"/>
    </location>
</feature>
<dbReference type="PANTHER" id="PTHR10825">
    <property type="entry name" value="RING FINGER DOMAIN-CONTAINING, POLYCOMB GROUP COMPONENT"/>
    <property type="match status" value="1"/>
</dbReference>
<dbReference type="GO" id="GO:0035102">
    <property type="term" value="C:PRC1 complex"/>
    <property type="evidence" value="ECO:0007669"/>
    <property type="project" value="TreeGrafter"/>
</dbReference>
<accession>A0A1B6CX30</accession>
<name>A0A1B6CX30_9HEMI</name>
<feature type="compositionally biased region" description="Basic and acidic residues" evidence="1">
    <location>
        <begin position="353"/>
        <end position="362"/>
    </location>
</feature>
<evidence type="ECO:0000256" key="1">
    <source>
        <dbReference type="SAM" id="MobiDB-lite"/>
    </source>
</evidence>